<dbReference type="RefSeq" id="WP_045106894.1">
    <property type="nucleotide sequence ID" value="NZ_LN681225.1"/>
</dbReference>
<comment type="caution">
    <text evidence="14">Lacks conserved residue(s) required for the propagation of feature annotation.</text>
</comment>
<feature type="transmembrane region" description="Helical" evidence="15">
    <location>
        <begin position="141"/>
        <end position="159"/>
    </location>
</feature>
<evidence type="ECO:0000256" key="13">
    <source>
        <dbReference type="ARBA" id="ARBA00023284"/>
    </source>
</evidence>
<keyword evidence="10 14" id="KW-0472">Membrane</keyword>
<accession>A0A0A8USQ3</accession>
<dbReference type="GO" id="GO:0009055">
    <property type="term" value="F:electron transfer activity"/>
    <property type="evidence" value="ECO:0007669"/>
    <property type="project" value="UniProtKB-UniRule"/>
</dbReference>
<feature type="transmembrane region" description="Helical" evidence="15">
    <location>
        <begin position="41"/>
        <end position="60"/>
    </location>
</feature>
<feature type="transmembrane region" description="Helical" evidence="15">
    <location>
        <begin position="67"/>
        <end position="88"/>
    </location>
</feature>
<dbReference type="GO" id="GO:0015035">
    <property type="term" value="F:protein-disulfide reductase activity"/>
    <property type="evidence" value="ECO:0007669"/>
    <property type="project" value="UniProtKB-UniRule"/>
</dbReference>
<keyword evidence="3 14" id="KW-0813">Transport</keyword>
<keyword evidence="11 14" id="KW-1015">Disulfide bond</keyword>
<dbReference type="PATRIC" id="fig|449.7.peg.2430"/>
<evidence type="ECO:0000256" key="9">
    <source>
        <dbReference type="ARBA" id="ARBA00023002"/>
    </source>
</evidence>
<gene>
    <name evidence="14 16" type="primary">dsbB</name>
    <name evidence="16" type="ORF">LHA_2763</name>
</gene>
<dbReference type="GO" id="GO:0005886">
    <property type="term" value="C:plasma membrane"/>
    <property type="evidence" value="ECO:0007669"/>
    <property type="project" value="UniProtKB-SubCell"/>
</dbReference>
<keyword evidence="12 14" id="KW-0143">Chaperone</keyword>
<dbReference type="EMBL" id="LN681225">
    <property type="protein sequence ID" value="CEK11763.1"/>
    <property type="molecule type" value="Genomic_DNA"/>
</dbReference>
<feature type="topological domain" description="Cytoplasmic" evidence="14">
    <location>
        <begin position="62"/>
        <end position="67"/>
    </location>
</feature>
<evidence type="ECO:0000256" key="12">
    <source>
        <dbReference type="ARBA" id="ARBA00023186"/>
    </source>
</evidence>
<evidence type="ECO:0000256" key="2">
    <source>
        <dbReference type="ARBA" id="ARBA00008823"/>
    </source>
</evidence>
<dbReference type="PANTHER" id="PTHR36570:SF3">
    <property type="entry name" value="DISULFIDE BOND FORMATION PROTEIN B"/>
    <property type="match status" value="1"/>
</dbReference>
<sequence length="169" mass="19351">MIKLTYKQQQIALFLVSAIVLGCSFYFQYVKGLVPCPLCLMQRFCVFWLVVVGFVGIFWNSLKAVKWLSILQIIVALGGLFFATRQLWLQSLPSNQTPACMPELGVLIRYFPWSDVLHALFWGAGDCAEVSWRWLGLSMPAWSALYFLFMLLTSAWNLWKLPKLAQIST</sequence>
<comment type="subcellular location">
    <subcellularLocation>
        <location evidence="1">Cell inner membrane</location>
        <topology evidence="1">Multi-pass membrane protein</topology>
    </subcellularLocation>
    <subcellularLocation>
        <location evidence="14">Cell membrane</location>
        <topology evidence="14">Multi-pass membrane protein</topology>
    </subcellularLocation>
</comment>
<dbReference type="GO" id="GO:0006457">
    <property type="term" value="P:protein folding"/>
    <property type="evidence" value="ECO:0007669"/>
    <property type="project" value="InterPro"/>
</dbReference>
<evidence type="ECO:0000256" key="10">
    <source>
        <dbReference type="ARBA" id="ARBA00023136"/>
    </source>
</evidence>
<feature type="disulfide bond" description="Redox-active" evidence="14">
    <location>
        <begin position="36"/>
        <end position="39"/>
    </location>
</feature>
<dbReference type="KEGG" id="lha:LHA_2763"/>
<keyword evidence="4 14" id="KW-1003">Cell membrane</keyword>
<evidence type="ECO:0000256" key="4">
    <source>
        <dbReference type="ARBA" id="ARBA00022475"/>
    </source>
</evidence>
<dbReference type="InterPro" id="IPR022920">
    <property type="entry name" value="Disulphide_bond_form_DsbB"/>
</dbReference>
<evidence type="ECO:0000256" key="7">
    <source>
        <dbReference type="ARBA" id="ARBA00022982"/>
    </source>
</evidence>
<name>A0A0A8USQ3_LEGHA</name>
<protein>
    <recommendedName>
        <fullName evidence="14">Disulfide bond formation protein B</fullName>
    </recommendedName>
    <alternativeName>
        <fullName evidence="14">Disulfide oxidoreductase</fullName>
    </alternativeName>
</protein>
<feature type="topological domain" description="Periplasmic" evidence="14">
    <location>
        <begin position="27"/>
        <end position="44"/>
    </location>
</feature>
<dbReference type="InterPro" id="IPR050183">
    <property type="entry name" value="DsbB"/>
</dbReference>
<dbReference type="Gene3D" id="1.20.1550.10">
    <property type="entry name" value="DsbB-like"/>
    <property type="match status" value="1"/>
</dbReference>
<dbReference type="Proteomes" id="UP000032803">
    <property type="component" value="Chromosome I"/>
</dbReference>
<proteinExistence type="inferred from homology"/>
<dbReference type="PROSITE" id="PS51257">
    <property type="entry name" value="PROKAR_LIPOPROTEIN"/>
    <property type="match status" value="1"/>
</dbReference>
<dbReference type="InterPro" id="IPR003752">
    <property type="entry name" value="DiS_bond_form_DsbB/BdbC"/>
</dbReference>
<feature type="transmembrane region" description="Helical" evidence="15">
    <location>
        <begin position="12"/>
        <end position="29"/>
    </location>
</feature>
<evidence type="ECO:0000256" key="11">
    <source>
        <dbReference type="ARBA" id="ARBA00023157"/>
    </source>
</evidence>
<evidence type="ECO:0000313" key="17">
    <source>
        <dbReference type="Proteomes" id="UP000032803"/>
    </source>
</evidence>
<dbReference type="HOGENOM" id="CLU_098660_1_1_6"/>
<evidence type="ECO:0000313" key="16">
    <source>
        <dbReference type="EMBL" id="CEK11763.1"/>
    </source>
</evidence>
<dbReference type="HAMAP" id="MF_00286">
    <property type="entry name" value="DsbB"/>
    <property type="match status" value="1"/>
</dbReference>
<dbReference type="OrthoDB" id="3711263at2"/>
<evidence type="ECO:0000256" key="15">
    <source>
        <dbReference type="SAM" id="Phobius"/>
    </source>
</evidence>
<keyword evidence="13 14" id="KW-0676">Redox-active center</keyword>
<dbReference type="PANTHER" id="PTHR36570">
    <property type="entry name" value="DISULFIDE BOND FORMATION PROTEIN B"/>
    <property type="match status" value="1"/>
</dbReference>
<keyword evidence="7 14" id="KW-0249">Electron transport</keyword>
<comment type="similarity">
    <text evidence="2 14">Belongs to the DsbB family.</text>
</comment>
<organism evidence="16 17">
    <name type="scientific">Legionella hackeliae</name>
    <dbReference type="NCBI Taxonomy" id="449"/>
    <lineage>
        <taxon>Bacteria</taxon>
        <taxon>Pseudomonadati</taxon>
        <taxon>Pseudomonadota</taxon>
        <taxon>Gammaproteobacteria</taxon>
        <taxon>Legionellales</taxon>
        <taxon>Legionellaceae</taxon>
        <taxon>Legionella</taxon>
    </lineage>
</organism>
<feature type="topological domain" description="Cytoplasmic" evidence="14">
    <location>
        <begin position="1"/>
        <end position="9"/>
    </location>
</feature>
<dbReference type="SUPFAM" id="SSF158442">
    <property type="entry name" value="DsbB-like"/>
    <property type="match status" value="1"/>
</dbReference>
<evidence type="ECO:0000256" key="5">
    <source>
        <dbReference type="ARBA" id="ARBA00022519"/>
    </source>
</evidence>
<evidence type="ECO:0000256" key="3">
    <source>
        <dbReference type="ARBA" id="ARBA00022448"/>
    </source>
</evidence>
<evidence type="ECO:0000256" key="6">
    <source>
        <dbReference type="ARBA" id="ARBA00022692"/>
    </source>
</evidence>
<evidence type="ECO:0000256" key="14">
    <source>
        <dbReference type="HAMAP-Rule" id="MF_00286"/>
    </source>
</evidence>
<evidence type="ECO:0000256" key="1">
    <source>
        <dbReference type="ARBA" id="ARBA00004429"/>
    </source>
</evidence>
<keyword evidence="9 14" id="KW-0560">Oxidoreductase</keyword>
<keyword evidence="17" id="KW-1185">Reference proteome</keyword>
<reference evidence="17" key="1">
    <citation type="submission" date="2014-09" db="EMBL/GenBank/DDBJ databases">
        <authorList>
            <person name="Gomez-Valero L."/>
        </authorList>
    </citation>
    <scope>NUCLEOTIDE SEQUENCE [LARGE SCALE GENOMIC DNA]</scope>
    <source>
        <strain evidence="17">ATCC35250</strain>
    </source>
</reference>
<comment type="function">
    <text evidence="14">Required for disulfide bond formation in some periplasmic proteins. Acts by oxidizing the DsbA protein.</text>
</comment>
<dbReference type="STRING" id="449.LHA_2763"/>
<keyword evidence="5" id="KW-0997">Cell inner membrane</keyword>
<keyword evidence="8 14" id="KW-1133">Transmembrane helix</keyword>
<dbReference type="AlphaFoldDB" id="A0A0A8USQ3"/>
<feature type="topological domain" description="Cytoplasmic" evidence="14">
    <location>
        <begin position="161"/>
        <end position="169"/>
    </location>
</feature>
<keyword evidence="6 14" id="KW-0812">Transmembrane</keyword>
<evidence type="ECO:0000256" key="8">
    <source>
        <dbReference type="ARBA" id="ARBA00022989"/>
    </source>
</evidence>
<dbReference type="InterPro" id="IPR023380">
    <property type="entry name" value="DsbB-like_sf"/>
</dbReference>
<dbReference type="Pfam" id="PF02600">
    <property type="entry name" value="DsbB"/>
    <property type="match status" value="1"/>
</dbReference>